<protein>
    <recommendedName>
        <fullName evidence="3">Mitochondrial import inner membrane translocase subunit TIM54</fullName>
    </recommendedName>
</protein>
<evidence type="ECO:0000256" key="1">
    <source>
        <dbReference type="ARBA" id="ARBA00004434"/>
    </source>
</evidence>
<keyword evidence="6" id="KW-0999">Mitochondrion inner membrane</keyword>
<name>A0A067M440_BOTB1</name>
<dbReference type="Pfam" id="PF11711">
    <property type="entry name" value="Tim54"/>
    <property type="match status" value="1"/>
</dbReference>
<evidence type="ECO:0000256" key="5">
    <source>
        <dbReference type="ARBA" id="ARBA00022692"/>
    </source>
</evidence>
<dbReference type="GO" id="GO:0015031">
    <property type="term" value="P:protein transport"/>
    <property type="evidence" value="ECO:0007669"/>
    <property type="project" value="UniProtKB-KW"/>
</dbReference>
<evidence type="ECO:0000256" key="2">
    <source>
        <dbReference type="ARBA" id="ARBA00006355"/>
    </source>
</evidence>
<dbReference type="GO" id="GO:0005743">
    <property type="term" value="C:mitochondrial inner membrane"/>
    <property type="evidence" value="ECO:0007669"/>
    <property type="project" value="UniProtKB-SubCell"/>
</dbReference>
<sequence length="489" mass="55115">MSSAQAPPPASAAPAKPPSGLVAALEYTGVPKSWLSKRPRLPSRNWMIFISVVSSITYLYVDDRRQCKAIRQEYIDKVKHLSEEKLDSLDMPRKIKVFACKWPGDDEYDRSMKYFKKYVKPIFVAAAVDYELHNGNQHGALAHLLANKIKERRREEAGIATPSTSMALPGHPQSPEQVRRKELEGGTVIVGRHTFKEYMLGLRRGWTEDLAIVDEERELAKALEDDGVFDEPELPETMHADLGESDAPAPALNTQPSPIIFSPLQQMRQSAPLPPRTPAQTSSPPPFAAPVPPPDAIPTQPPILLVPFVNRLGFFNVPMMIVDFFNERRKVREGAKAAYALVISQTRDMHGSSLNVPLELQSADATDLDFDVENERYFRSSYAKRPEEIAKARANYYKELPAKITIARELARGVREPTKDETAHPPPTEVELRAERMKKEKRWREDEEAWKFLKAGERVVWDERFDGKLSLFVDPVGLGVGNLEMGDKV</sequence>
<keyword evidence="7" id="KW-0653">Protein transport</keyword>
<evidence type="ECO:0000256" key="11">
    <source>
        <dbReference type="ARBA" id="ARBA00023136"/>
    </source>
</evidence>
<feature type="compositionally biased region" description="Pro residues" evidence="12">
    <location>
        <begin position="272"/>
        <end position="289"/>
    </location>
</feature>
<dbReference type="OrthoDB" id="5598305at2759"/>
<keyword evidence="10" id="KW-0496">Mitochondrion</keyword>
<comment type="subcellular location">
    <subcellularLocation>
        <location evidence="1">Mitochondrion inner membrane</location>
        <topology evidence="1">Single-pass membrane protein</topology>
    </subcellularLocation>
</comment>
<keyword evidence="5" id="KW-0812">Transmembrane</keyword>
<dbReference type="InterPro" id="IPR021056">
    <property type="entry name" value="Mt_import_IM_translocase_Tim54"/>
</dbReference>
<organism evidence="13 14">
    <name type="scientific">Botryobasidium botryosum (strain FD-172 SS1)</name>
    <dbReference type="NCBI Taxonomy" id="930990"/>
    <lineage>
        <taxon>Eukaryota</taxon>
        <taxon>Fungi</taxon>
        <taxon>Dikarya</taxon>
        <taxon>Basidiomycota</taxon>
        <taxon>Agaricomycotina</taxon>
        <taxon>Agaricomycetes</taxon>
        <taxon>Cantharellales</taxon>
        <taxon>Botryobasidiaceae</taxon>
        <taxon>Botryobasidium</taxon>
    </lineage>
</organism>
<evidence type="ECO:0000256" key="4">
    <source>
        <dbReference type="ARBA" id="ARBA00022448"/>
    </source>
</evidence>
<keyword evidence="11" id="KW-0472">Membrane</keyword>
<dbReference type="FunCoup" id="A0A067M440">
    <property type="interactions" value="64"/>
</dbReference>
<dbReference type="STRING" id="930990.A0A067M440"/>
<dbReference type="InParanoid" id="A0A067M440"/>
<evidence type="ECO:0000256" key="8">
    <source>
        <dbReference type="ARBA" id="ARBA00022989"/>
    </source>
</evidence>
<evidence type="ECO:0000313" key="14">
    <source>
        <dbReference type="Proteomes" id="UP000027195"/>
    </source>
</evidence>
<gene>
    <name evidence="13" type="ORF">BOTBODRAFT_136638</name>
</gene>
<reference evidence="14" key="1">
    <citation type="journal article" date="2014" name="Proc. Natl. Acad. Sci. U.S.A.">
        <title>Extensive sampling of basidiomycete genomes demonstrates inadequacy of the white-rot/brown-rot paradigm for wood decay fungi.</title>
        <authorList>
            <person name="Riley R."/>
            <person name="Salamov A.A."/>
            <person name="Brown D.W."/>
            <person name="Nagy L.G."/>
            <person name="Floudas D."/>
            <person name="Held B.W."/>
            <person name="Levasseur A."/>
            <person name="Lombard V."/>
            <person name="Morin E."/>
            <person name="Otillar R."/>
            <person name="Lindquist E.A."/>
            <person name="Sun H."/>
            <person name="LaButti K.M."/>
            <person name="Schmutz J."/>
            <person name="Jabbour D."/>
            <person name="Luo H."/>
            <person name="Baker S.E."/>
            <person name="Pisabarro A.G."/>
            <person name="Walton J.D."/>
            <person name="Blanchette R.A."/>
            <person name="Henrissat B."/>
            <person name="Martin F."/>
            <person name="Cullen D."/>
            <person name="Hibbett D.S."/>
            <person name="Grigoriev I.V."/>
        </authorList>
    </citation>
    <scope>NUCLEOTIDE SEQUENCE [LARGE SCALE GENOMIC DNA]</scope>
    <source>
        <strain evidence="14">FD-172 SS1</strain>
    </source>
</reference>
<evidence type="ECO:0000256" key="9">
    <source>
        <dbReference type="ARBA" id="ARBA00023010"/>
    </source>
</evidence>
<proteinExistence type="inferred from homology"/>
<evidence type="ECO:0000256" key="6">
    <source>
        <dbReference type="ARBA" id="ARBA00022792"/>
    </source>
</evidence>
<evidence type="ECO:0000256" key="10">
    <source>
        <dbReference type="ARBA" id="ARBA00023128"/>
    </source>
</evidence>
<keyword evidence="9" id="KW-0811">Translocation</keyword>
<accession>A0A067M440</accession>
<dbReference type="AlphaFoldDB" id="A0A067M440"/>
<keyword evidence="4" id="KW-0813">Transport</keyword>
<keyword evidence="14" id="KW-1185">Reference proteome</keyword>
<evidence type="ECO:0000256" key="12">
    <source>
        <dbReference type="SAM" id="MobiDB-lite"/>
    </source>
</evidence>
<dbReference type="HOGENOM" id="CLU_033744_0_0_1"/>
<dbReference type="EMBL" id="KL198066">
    <property type="protein sequence ID" value="KDQ10558.1"/>
    <property type="molecule type" value="Genomic_DNA"/>
</dbReference>
<evidence type="ECO:0000256" key="3">
    <source>
        <dbReference type="ARBA" id="ARBA00020796"/>
    </source>
</evidence>
<comment type="similarity">
    <text evidence="2">Belongs to the TIM54 family.</text>
</comment>
<feature type="region of interest" description="Disordered" evidence="12">
    <location>
        <begin position="267"/>
        <end position="289"/>
    </location>
</feature>
<evidence type="ECO:0000313" key="13">
    <source>
        <dbReference type="EMBL" id="KDQ10558.1"/>
    </source>
</evidence>
<dbReference type="Proteomes" id="UP000027195">
    <property type="component" value="Unassembled WGS sequence"/>
</dbReference>
<keyword evidence="8" id="KW-1133">Transmembrane helix</keyword>
<evidence type="ECO:0000256" key="7">
    <source>
        <dbReference type="ARBA" id="ARBA00022927"/>
    </source>
</evidence>
<feature type="region of interest" description="Disordered" evidence="12">
    <location>
        <begin position="238"/>
        <end position="257"/>
    </location>
</feature>